<dbReference type="InterPro" id="IPR019183">
    <property type="entry name" value="NAA25_NatB_aux_su"/>
</dbReference>
<dbReference type="AlphaFoldDB" id="A0AA88KNV1"/>
<dbReference type="EMBL" id="PYSW02000022">
    <property type="protein sequence ID" value="KAG2382986.1"/>
    <property type="molecule type" value="Genomic_DNA"/>
</dbReference>
<proteinExistence type="inferred from homology"/>
<dbReference type="RefSeq" id="XP_044548665.1">
    <property type="nucleotide sequence ID" value="XM_044694649.1"/>
</dbReference>
<reference evidence="3 4" key="1">
    <citation type="journal article" date="2018" name="BMC Genomics">
        <title>The genome of Naegleria lovaniensis, the basis for a comparative approach to unravel pathogenicity factors of the human pathogenic amoeba N. fowleri.</title>
        <authorList>
            <person name="Liechti N."/>
            <person name="Schurch N."/>
            <person name="Bruggmann R."/>
            <person name="Wittwer M."/>
        </authorList>
    </citation>
    <scope>NUCLEOTIDE SEQUENCE [LARGE SCALE GENOMIC DNA]</scope>
    <source>
        <strain evidence="3 4">ATCC 30569</strain>
    </source>
</reference>
<evidence type="ECO:0000256" key="1">
    <source>
        <dbReference type="ARBA" id="ARBA00006298"/>
    </source>
</evidence>
<dbReference type="PANTHER" id="PTHR22767:SF3">
    <property type="entry name" value="N-ALPHA-ACETYLTRANSFERASE 25, NATB AUXILIARY SUBUNIT"/>
    <property type="match status" value="1"/>
</dbReference>
<dbReference type="Gene3D" id="1.25.40.1040">
    <property type="match status" value="1"/>
</dbReference>
<sequence>MSQNTPTTSQPSIQEIQKVYKLVEERKDVSALKECDIMLDKYPDSSFFLAFKALTLMNLGNRKESIQIIDDILAQPKVDFHDFIVRTLGMALERVNDFKRISELYERVCNAIPTQSISKHESTIEKYFYSLVRSNQLEKQQTTAAKLARHFSDNQLYNYWNICSMLLLGKEKPLLFKLAQKVLEKEFSLNSQDVKKLEGINYSERLRLYIESVLDATGDYEGVINLLIHDEPWGKELEPLPYDRKAILAGYCLKVEKYYTLANGIYAHLLRNADADEWPWWTGIISSVLLITQSGQTSSSFIEWEGKKLDCYTTISDLQKFIKSHQAGDKRGPYLAEMELIKVVKQKNLEFEFDTKPQDLILNYFKLFGSRKICYDDLKVYLELVSDQSHLLLTIYSSIDDMKVSELDRIEFQSTFFKMQRHTKQNVCSSNEDDLILMLISLYASALPLGKNLHETDNQYGDEFLLIAAHYLLDKKDYVSTITLLELGLKRAKYNFHFKVLLIRAYSALRSLSSRGYTIFMNDLDVKHIQFESISYLIYHDLMKIGVIDKAVKVADKILGFYYNEHVIYTSQYLALPYQKQSWSKIGEMTKFNEKLDSSFQIAKCQIDRLYLSLIFEDVRSARDISEHLNMIDLDEFIYHRVKSKNKEFSYNEDTSILKYFGSDELKNNVLIARELVERPDLEEPFTKLRIIELLADFISNKEIVTAKPPMQPTAANTKKKISEKEHLAHVAKLKEHQRKVDTAKRRLAALKEKAEFLAKQIVKSTTVPQYCTEITNFIISEVGTSGDEGSKVKLLEDFVSFFEAINPLRNENDLELLTKDIIWEISFFQFMYALLKDLGEKKYQGSVAKLKSALLSKATQVDSFIKQSRKNLSSISENSTNRELFKPLLPYDWETTEKEVVLDLNQQIHKGGFLNTKVEQIIGNIIFQHNK</sequence>
<gene>
    <name evidence="3" type="ORF">C9374_004953</name>
</gene>
<comment type="caution">
    <text evidence="3">The sequence shown here is derived from an EMBL/GenBank/DDBJ whole genome shotgun (WGS) entry which is preliminary data.</text>
</comment>
<comment type="similarity">
    <text evidence="1">Belongs to the MDM20/NAA25 family.</text>
</comment>
<accession>A0AA88KNV1</accession>
<dbReference type="GeneID" id="68097408"/>
<organism evidence="3 4">
    <name type="scientific">Naegleria lovaniensis</name>
    <name type="common">Amoeba</name>
    <dbReference type="NCBI Taxonomy" id="51637"/>
    <lineage>
        <taxon>Eukaryota</taxon>
        <taxon>Discoba</taxon>
        <taxon>Heterolobosea</taxon>
        <taxon>Tetramitia</taxon>
        <taxon>Eutetramitia</taxon>
        <taxon>Vahlkampfiidae</taxon>
        <taxon>Naegleria</taxon>
    </lineage>
</organism>
<dbReference type="PANTHER" id="PTHR22767">
    <property type="entry name" value="N-TERMINAL ACETYLTRANSFERASE-RELATED"/>
    <property type="match status" value="1"/>
</dbReference>
<keyword evidence="2" id="KW-0175">Coiled coil</keyword>
<evidence type="ECO:0000313" key="4">
    <source>
        <dbReference type="Proteomes" id="UP000816034"/>
    </source>
</evidence>
<keyword evidence="4" id="KW-1185">Reference proteome</keyword>
<evidence type="ECO:0000313" key="3">
    <source>
        <dbReference type="EMBL" id="KAG2382986.1"/>
    </source>
</evidence>
<feature type="coiled-coil region" evidence="2">
    <location>
        <begin position="734"/>
        <end position="761"/>
    </location>
</feature>
<evidence type="ECO:0000256" key="2">
    <source>
        <dbReference type="SAM" id="Coils"/>
    </source>
</evidence>
<dbReference type="GO" id="GO:0031416">
    <property type="term" value="C:NatB complex"/>
    <property type="evidence" value="ECO:0007669"/>
    <property type="project" value="TreeGrafter"/>
</dbReference>
<name>A0AA88KNV1_NAELO</name>
<protein>
    <submittedName>
        <fullName evidence="3">Uncharacterized protein</fullName>
    </submittedName>
</protein>
<dbReference type="Pfam" id="PF09797">
    <property type="entry name" value="NatB_MDM20"/>
    <property type="match status" value="1"/>
</dbReference>
<dbReference type="Proteomes" id="UP000816034">
    <property type="component" value="Unassembled WGS sequence"/>
</dbReference>